<dbReference type="InterPro" id="IPR036249">
    <property type="entry name" value="Thioredoxin-like_sf"/>
</dbReference>
<feature type="chain" id="PRO_5026354918" evidence="1">
    <location>
        <begin position="38"/>
        <end position="189"/>
    </location>
</feature>
<proteinExistence type="predicted"/>
<evidence type="ECO:0000313" key="4">
    <source>
        <dbReference type="Proteomes" id="UP000501726"/>
    </source>
</evidence>
<feature type="signal peptide" evidence="1">
    <location>
        <begin position="1"/>
        <end position="37"/>
    </location>
</feature>
<reference evidence="4" key="1">
    <citation type="submission" date="2019-11" db="EMBL/GenBank/DDBJ databases">
        <title>Isolation and characterization of two novel species in the genus Thiomicrorhabdus.</title>
        <authorList>
            <person name="Mochizuki J."/>
            <person name="Kojima H."/>
            <person name="Fukui M."/>
        </authorList>
    </citation>
    <scope>NUCLEOTIDE SEQUENCE [LARGE SCALE GENOMIC DNA]</scope>
    <source>
        <strain evidence="4">aks77</strain>
    </source>
</reference>
<dbReference type="Proteomes" id="UP000501726">
    <property type="component" value="Chromosome"/>
</dbReference>
<protein>
    <submittedName>
        <fullName evidence="3">Thioredoxin</fullName>
    </submittedName>
</protein>
<dbReference type="SUPFAM" id="SSF52833">
    <property type="entry name" value="Thioredoxin-like"/>
    <property type="match status" value="1"/>
</dbReference>
<sequence>MVFTIQDAIGVAFRSIRTGLLASLLGLAALNSSNSFAADPFFDESFGNYHEDLQTAKDNGKKGIFIFFHMEECPFCHRMRTTILQDKTVIDRFRSHFLTYMHDIEGSNEVIGFDGQAMTSKDMAEKVFRVRATPVMIIFDLDGNPIVRYTGPTRTQEEFLWIADYVLDGAYKNQSFTAYKRTRKRAENP</sequence>
<keyword evidence="1" id="KW-0732">Signal</keyword>
<organism evidence="3 4">
    <name type="scientific">Thiosulfatimonas sediminis</name>
    <dbReference type="NCBI Taxonomy" id="2675054"/>
    <lineage>
        <taxon>Bacteria</taxon>
        <taxon>Pseudomonadati</taxon>
        <taxon>Pseudomonadota</taxon>
        <taxon>Gammaproteobacteria</taxon>
        <taxon>Thiotrichales</taxon>
        <taxon>Piscirickettsiaceae</taxon>
        <taxon>Thiosulfatimonas</taxon>
    </lineage>
</organism>
<dbReference type="InterPro" id="IPR012336">
    <property type="entry name" value="Thioredoxin-like_fold"/>
</dbReference>
<name>A0A6F8PVU1_9GAMM</name>
<accession>A0A6F8PVU1</accession>
<dbReference type="InterPro" id="IPR013766">
    <property type="entry name" value="Thioredoxin_domain"/>
</dbReference>
<evidence type="ECO:0000259" key="2">
    <source>
        <dbReference type="PROSITE" id="PS51352"/>
    </source>
</evidence>
<dbReference type="PROSITE" id="PS51352">
    <property type="entry name" value="THIOREDOXIN_2"/>
    <property type="match status" value="1"/>
</dbReference>
<keyword evidence="4" id="KW-1185">Reference proteome</keyword>
<dbReference type="EMBL" id="AP021889">
    <property type="protein sequence ID" value="BBP46216.1"/>
    <property type="molecule type" value="Genomic_DNA"/>
</dbReference>
<evidence type="ECO:0000313" key="3">
    <source>
        <dbReference type="EMBL" id="BBP46216.1"/>
    </source>
</evidence>
<dbReference type="Pfam" id="PF13098">
    <property type="entry name" value="Thioredoxin_2"/>
    <property type="match status" value="1"/>
</dbReference>
<dbReference type="RefSeq" id="WP_173272604.1">
    <property type="nucleotide sequence ID" value="NZ_AP021889.1"/>
</dbReference>
<evidence type="ECO:0000256" key="1">
    <source>
        <dbReference type="SAM" id="SignalP"/>
    </source>
</evidence>
<gene>
    <name evidence="3" type="ORF">THMIRHAS_15890</name>
</gene>
<dbReference type="AlphaFoldDB" id="A0A6F8PVU1"/>
<dbReference type="Gene3D" id="3.40.30.10">
    <property type="entry name" value="Glutaredoxin"/>
    <property type="match status" value="1"/>
</dbReference>
<dbReference type="KEGG" id="tse:THMIRHAS_15890"/>
<feature type="domain" description="Thioredoxin" evidence="2">
    <location>
        <begin position="16"/>
        <end position="168"/>
    </location>
</feature>